<evidence type="ECO:0000256" key="1">
    <source>
        <dbReference type="ARBA" id="ARBA00005854"/>
    </source>
</evidence>
<protein>
    <submittedName>
        <fullName evidence="7">D-2-hydroxyacid dehydrogenase</fullName>
    </submittedName>
</protein>
<keyword evidence="3" id="KW-0520">NAD</keyword>
<dbReference type="PANTHER" id="PTHR43333:SF1">
    <property type="entry name" value="D-ISOMER SPECIFIC 2-HYDROXYACID DEHYDROGENASE NAD-BINDING DOMAIN-CONTAINING PROTEIN"/>
    <property type="match status" value="1"/>
</dbReference>
<evidence type="ECO:0000256" key="3">
    <source>
        <dbReference type="ARBA" id="ARBA00023027"/>
    </source>
</evidence>
<keyword evidence="8" id="KW-1185">Reference proteome</keyword>
<dbReference type="GO" id="GO:0051287">
    <property type="term" value="F:NAD binding"/>
    <property type="evidence" value="ECO:0007669"/>
    <property type="project" value="InterPro"/>
</dbReference>
<organism evidence="7 8">
    <name type="scientific">Metabacillus arenae</name>
    <dbReference type="NCBI Taxonomy" id="2771434"/>
    <lineage>
        <taxon>Bacteria</taxon>
        <taxon>Bacillati</taxon>
        <taxon>Bacillota</taxon>
        <taxon>Bacilli</taxon>
        <taxon>Bacillales</taxon>
        <taxon>Bacillaceae</taxon>
        <taxon>Metabacillus</taxon>
    </lineage>
</organism>
<comment type="caution">
    <text evidence="7">The sequence shown here is derived from an EMBL/GenBank/DDBJ whole genome shotgun (WGS) entry which is preliminary data.</text>
</comment>
<evidence type="ECO:0000259" key="6">
    <source>
        <dbReference type="Pfam" id="PF02826"/>
    </source>
</evidence>
<reference evidence="7" key="1">
    <citation type="submission" date="2020-09" db="EMBL/GenBank/DDBJ databases">
        <title>A novel bacterium of genus Bacillus, isolated from South China Sea.</title>
        <authorList>
            <person name="Huang H."/>
            <person name="Mo K."/>
            <person name="Hu Y."/>
        </authorList>
    </citation>
    <scope>NUCLEOTIDE SEQUENCE</scope>
    <source>
        <strain evidence="7">IB182487</strain>
    </source>
</reference>
<dbReference type="Proteomes" id="UP000626844">
    <property type="component" value="Unassembled WGS sequence"/>
</dbReference>
<keyword evidence="2 4" id="KW-0560">Oxidoreductase</keyword>
<sequence length="317" mass="35953">MKILSTVRLPDHDKERLSKKYPQCTFVFDQKINKAVEYLKEAEILLTYGEDLNEEHVYSASDLKWIMVASAGLEKMPFSALQEKNVLVTNARGIHKIPMAEYTLAMMLQVSRQAKVLSKNEAEQNWTRKVEMVELFGKTIVVLGAGAIGSEIARLCKAFNMRTIGINTTENDVPHFDQIVKIDKLDNVVGDGDFVVSALPSTRQTQGILGIDQFKFMKREAVLINIGRGDAIIEKDLIKALSENLLKHAVLDVFIKEPLHMEHPFWTMDNVTVTPHLSGISKMYLPRALEIFEDNLNMYLSGKLNEMRNPIQLEKGY</sequence>
<evidence type="ECO:0000313" key="8">
    <source>
        <dbReference type="Proteomes" id="UP000626844"/>
    </source>
</evidence>
<dbReference type="Pfam" id="PF02826">
    <property type="entry name" value="2-Hacid_dh_C"/>
    <property type="match status" value="1"/>
</dbReference>
<dbReference type="SUPFAM" id="SSF51735">
    <property type="entry name" value="NAD(P)-binding Rossmann-fold domains"/>
    <property type="match status" value="1"/>
</dbReference>
<dbReference type="PANTHER" id="PTHR43333">
    <property type="entry name" value="2-HACID_DH_C DOMAIN-CONTAINING PROTEIN"/>
    <property type="match status" value="1"/>
</dbReference>
<accession>A0A926NGM7</accession>
<proteinExistence type="inferred from homology"/>
<dbReference type="Gene3D" id="3.40.50.720">
    <property type="entry name" value="NAD(P)-binding Rossmann-like Domain"/>
    <property type="match status" value="2"/>
</dbReference>
<dbReference type="InterPro" id="IPR036291">
    <property type="entry name" value="NAD(P)-bd_dom_sf"/>
</dbReference>
<dbReference type="GO" id="GO:0016616">
    <property type="term" value="F:oxidoreductase activity, acting on the CH-OH group of donors, NAD or NADP as acceptor"/>
    <property type="evidence" value="ECO:0007669"/>
    <property type="project" value="InterPro"/>
</dbReference>
<comment type="similarity">
    <text evidence="1 4">Belongs to the D-isomer specific 2-hydroxyacid dehydrogenase family.</text>
</comment>
<evidence type="ECO:0000259" key="5">
    <source>
        <dbReference type="Pfam" id="PF00389"/>
    </source>
</evidence>
<dbReference type="InterPro" id="IPR006139">
    <property type="entry name" value="D-isomer_2_OHA_DH_cat_dom"/>
</dbReference>
<name>A0A926NGM7_9BACI</name>
<evidence type="ECO:0000313" key="7">
    <source>
        <dbReference type="EMBL" id="MBD1379673.1"/>
    </source>
</evidence>
<dbReference type="Pfam" id="PF00389">
    <property type="entry name" value="2-Hacid_dh"/>
    <property type="match status" value="1"/>
</dbReference>
<gene>
    <name evidence="7" type="ORF">IC621_05465</name>
</gene>
<dbReference type="RefSeq" id="WP_191156531.1">
    <property type="nucleotide sequence ID" value="NZ_JACXAI010000004.1"/>
</dbReference>
<dbReference type="SUPFAM" id="SSF52283">
    <property type="entry name" value="Formate/glycerate dehydrogenase catalytic domain-like"/>
    <property type="match status" value="1"/>
</dbReference>
<feature type="domain" description="D-isomer specific 2-hydroxyacid dehydrogenase catalytic" evidence="5">
    <location>
        <begin position="8"/>
        <end position="302"/>
    </location>
</feature>
<dbReference type="CDD" id="cd05300">
    <property type="entry name" value="2-Hacid_dh_1"/>
    <property type="match status" value="1"/>
</dbReference>
<dbReference type="EMBL" id="JACXAI010000004">
    <property type="protein sequence ID" value="MBD1379673.1"/>
    <property type="molecule type" value="Genomic_DNA"/>
</dbReference>
<feature type="domain" description="D-isomer specific 2-hydroxyacid dehydrogenase NAD-binding" evidence="6">
    <location>
        <begin position="104"/>
        <end position="278"/>
    </location>
</feature>
<dbReference type="InterPro" id="IPR006140">
    <property type="entry name" value="D-isomer_DH_NAD-bd"/>
</dbReference>
<evidence type="ECO:0000256" key="4">
    <source>
        <dbReference type="RuleBase" id="RU003719"/>
    </source>
</evidence>
<evidence type="ECO:0000256" key="2">
    <source>
        <dbReference type="ARBA" id="ARBA00023002"/>
    </source>
</evidence>
<dbReference type="AlphaFoldDB" id="A0A926NGM7"/>
<dbReference type="FunFam" id="3.40.50.720:FF:000363">
    <property type="entry name" value="D-isomer specific 2-hydroxyacid dehydrogenase"/>
    <property type="match status" value="1"/>
</dbReference>